<feature type="domain" description="Gliding motility-associated protein GldM N-terminal" evidence="2">
    <location>
        <begin position="31"/>
        <end position="222"/>
    </location>
</feature>
<keyword evidence="6" id="KW-1185">Reference proteome</keyword>
<feature type="domain" description="Gliding motility-associated protein GldM C-terminal" evidence="1">
    <location>
        <begin position="411"/>
        <end position="507"/>
    </location>
</feature>
<sequence length="516" mass="56353">MAGGKQSPRQKMINLMYLVFIAMLALNMSKEVLSAFGLINENLQSSNVALAETNKVALEELQRKSKENAKQYEAVAAQAQEVDAVTNEYYEYLESVKAGLIGSLGEGIAPNEYETQDKSDYLNEKWFNGDNYTKEGQAFLDNMTKYRSDMKDALGEEGYEEIFAELDKTFNTDPVKNKDGIEVKYLNYHYEGYPLIASRTKLTLLQNEIRNIQSKVTSKLLQGELIQIASANNYEAIVSLDKNAFFNGEKITGKVVLGRYDDTTVPNKVIINGRELSKDEIKNGQIPIDFAGSGVGEKEITGEMQFVEGDSTIVIPIKGEYAVIPKPNSATISADKMNVVYRGVDNPMTITFAGVPNNNVRANAPGLVSKGGSSYIMSPGAGKEVKINVSATLASGETVSDSKTFRIKNLPRPTGMVAGEYDDVKKGRQQLAISDVDAKFLNFDFELKPRVTSFIFKVPGQPAIPVSGNRLNGAAKSALNRARKGDIVQFAKIKAAIPGVKVNLPGVSSVAVELTN</sequence>
<gene>
    <name evidence="5" type="ORF">JCM19294_2143</name>
</gene>
<dbReference type="EMBL" id="BBML01000002">
    <property type="protein sequence ID" value="GAK96630.1"/>
    <property type="molecule type" value="Genomic_DNA"/>
</dbReference>
<dbReference type="RefSeq" id="WP_042277983.1">
    <property type="nucleotide sequence ID" value="NZ_BBML01000002.1"/>
</dbReference>
<dbReference type="InterPro" id="IPR022719">
    <property type="entry name" value="Motility-assoc_prot_GldM_C"/>
</dbReference>
<evidence type="ECO:0000259" key="4">
    <source>
        <dbReference type="Pfam" id="PF21602"/>
    </source>
</evidence>
<accession>A0A090Q0T6</accession>
<dbReference type="InterPro" id="IPR019859">
    <property type="entry name" value="Motility-assoc_prot_GldM"/>
</dbReference>
<name>A0A090Q0T6_9FLAO</name>
<proteinExistence type="predicted"/>
<evidence type="ECO:0008006" key="7">
    <source>
        <dbReference type="Google" id="ProtNLM"/>
    </source>
</evidence>
<evidence type="ECO:0000313" key="6">
    <source>
        <dbReference type="Proteomes" id="UP000029221"/>
    </source>
</evidence>
<dbReference type="Proteomes" id="UP000029221">
    <property type="component" value="Unassembled WGS sequence"/>
</dbReference>
<dbReference type="Pfam" id="PF21601">
    <property type="entry name" value="GldM_2nd"/>
    <property type="match status" value="1"/>
</dbReference>
<dbReference type="Pfam" id="PF12081">
    <property type="entry name" value="GldM_1st"/>
    <property type="match status" value="1"/>
</dbReference>
<dbReference type="NCBIfam" id="TIGR03517">
    <property type="entry name" value="GldM_gliding"/>
    <property type="match status" value="1"/>
</dbReference>
<reference evidence="5" key="1">
    <citation type="journal article" date="2014" name="Genome Announc.">
        <title>Draft Genome Sequences of Marine Flavobacterium Nonlabens Strains NR17, NR24, NR27, NR32, NR33, and Ara13.</title>
        <authorList>
            <person name="Nakanishi M."/>
            <person name="Meirelles P."/>
            <person name="Suzuki R."/>
            <person name="Takatani N."/>
            <person name="Mino S."/>
            <person name="Suda W."/>
            <person name="Oshima K."/>
            <person name="Hattori M."/>
            <person name="Ohkuma M."/>
            <person name="Hosokawa M."/>
            <person name="Miyashita K."/>
            <person name="Thompson F.L."/>
            <person name="Niwa A."/>
            <person name="Sawabe T."/>
            <person name="Sawabe T."/>
        </authorList>
    </citation>
    <scope>NUCLEOTIDE SEQUENCE [LARGE SCALE GENOMIC DNA]</scope>
    <source>
        <strain evidence="5">JCM 19294</strain>
    </source>
</reference>
<dbReference type="AlphaFoldDB" id="A0A090Q0T6"/>
<organism evidence="5 6">
    <name type="scientific">Nonlabens tegetincola</name>
    <dbReference type="NCBI Taxonomy" id="323273"/>
    <lineage>
        <taxon>Bacteria</taxon>
        <taxon>Pseudomonadati</taxon>
        <taxon>Bacteroidota</taxon>
        <taxon>Flavobacteriia</taxon>
        <taxon>Flavobacteriales</taxon>
        <taxon>Flavobacteriaceae</taxon>
        <taxon>Nonlabens</taxon>
    </lineage>
</organism>
<feature type="domain" description="Gliding motility-associated protein GldM first immunoglobulin-like" evidence="3">
    <location>
        <begin position="229"/>
        <end position="325"/>
    </location>
</feature>
<dbReference type="eggNOG" id="ENOG502Z7S0">
    <property type="taxonomic scope" value="Bacteria"/>
</dbReference>
<dbReference type="Pfam" id="PF21602">
    <property type="entry name" value="GldM_3rd"/>
    <property type="match status" value="1"/>
</dbReference>
<evidence type="ECO:0000259" key="2">
    <source>
        <dbReference type="Pfam" id="PF12081"/>
    </source>
</evidence>
<dbReference type="InterPro" id="IPR048405">
    <property type="entry name" value="GldM_Ig-like-1"/>
</dbReference>
<evidence type="ECO:0000313" key="5">
    <source>
        <dbReference type="EMBL" id="GAK96630.1"/>
    </source>
</evidence>
<dbReference type="Pfam" id="PF12080">
    <property type="entry name" value="GldM_4th"/>
    <property type="match status" value="1"/>
</dbReference>
<comment type="caution">
    <text evidence="5">The sequence shown here is derived from an EMBL/GenBank/DDBJ whole genome shotgun (WGS) entry which is preliminary data.</text>
</comment>
<protein>
    <recommendedName>
        <fullName evidence="7">Gliding motility protein GldM</fullName>
    </recommendedName>
</protein>
<evidence type="ECO:0000259" key="3">
    <source>
        <dbReference type="Pfam" id="PF21601"/>
    </source>
</evidence>
<evidence type="ECO:0000259" key="1">
    <source>
        <dbReference type="Pfam" id="PF12080"/>
    </source>
</evidence>
<feature type="domain" description="Gliding motility-associated protein GldM second immunoglobulin-like" evidence="4">
    <location>
        <begin position="329"/>
        <end position="408"/>
    </location>
</feature>
<dbReference type="InterPro" id="IPR048406">
    <property type="entry name" value="GldM_Ig-like-2"/>
</dbReference>
<dbReference type="InterPro" id="IPR022720">
    <property type="entry name" value="Motility-assoc_prot_GldM_N"/>
</dbReference>